<feature type="transmembrane region" description="Helical" evidence="8">
    <location>
        <begin position="146"/>
        <end position="172"/>
    </location>
</feature>
<dbReference type="STRING" id="83765.SAMN05660284_01137"/>
<dbReference type="Proteomes" id="UP000242869">
    <property type="component" value="Unassembled WGS sequence"/>
</dbReference>
<dbReference type="GO" id="GO:0140359">
    <property type="term" value="F:ABC-type transporter activity"/>
    <property type="evidence" value="ECO:0007669"/>
    <property type="project" value="InterPro"/>
</dbReference>
<evidence type="ECO:0000259" key="9">
    <source>
        <dbReference type="PROSITE" id="PS50893"/>
    </source>
</evidence>
<keyword evidence="4" id="KW-0547">Nucleotide-binding</keyword>
<keyword evidence="12" id="KW-1185">Reference proteome</keyword>
<dbReference type="InterPro" id="IPR036640">
    <property type="entry name" value="ABC1_TM_sf"/>
</dbReference>
<keyword evidence="2" id="KW-1003">Cell membrane</keyword>
<evidence type="ECO:0000313" key="11">
    <source>
        <dbReference type="EMBL" id="SFN29814.1"/>
    </source>
</evidence>
<evidence type="ECO:0000256" key="4">
    <source>
        <dbReference type="ARBA" id="ARBA00022741"/>
    </source>
</evidence>
<proteinExistence type="predicted"/>
<keyword evidence="5" id="KW-0067">ATP-binding</keyword>
<evidence type="ECO:0000259" key="10">
    <source>
        <dbReference type="PROSITE" id="PS50929"/>
    </source>
</evidence>
<dbReference type="AlphaFoldDB" id="A0A1I4XVG5"/>
<organism evidence="11 12">
    <name type="scientific">Formivibrio citricus</name>
    <dbReference type="NCBI Taxonomy" id="83765"/>
    <lineage>
        <taxon>Bacteria</taxon>
        <taxon>Pseudomonadati</taxon>
        <taxon>Pseudomonadota</taxon>
        <taxon>Betaproteobacteria</taxon>
        <taxon>Neisseriales</taxon>
        <taxon>Chitinibacteraceae</taxon>
        <taxon>Formivibrio</taxon>
    </lineage>
</organism>
<dbReference type="GO" id="GO:0005524">
    <property type="term" value="F:ATP binding"/>
    <property type="evidence" value="ECO:0007669"/>
    <property type="project" value="UniProtKB-KW"/>
</dbReference>
<reference evidence="12" key="1">
    <citation type="submission" date="2016-10" db="EMBL/GenBank/DDBJ databases">
        <authorList>
            <person name="Varghese N."/>
            <person name="Submissions S."/>
        </authorList>
    </citation>
    <scope>NUCLEOTIDE SEQUENCE [LARGE SCALE GENOMIC DNA]</scope>
    <source>
        <strain evidence="12">DSM 6150</strain>
    </source>
</reference>
<dbReference type="PANTHER" id="PTHR24221">
    <property type="entry name" value="ATP-BINDING CASSETTE SUB-FAMILY B"/>
    <property type="match status" value="1"/>
</dbReference>
<dbReference type="InterPro" id="IPR011527">
    <property type="entry name" value="ABC1_TM_dom"/>
</dbReference>
<comment type="subcellular location">
    <subcellularLocation>
        <location evidence="1">Cell membrane</location>
        <topology evidence="1">Multi-pass membrane protein</topology>
    </subcellularLocation>
</comment>
<dbReference type="GO" id="GO:0005886">
    <property type="term" value="C:plasma membrane"/>
    <property type="evidence" value="ECO:0007669"/>
    <property type="project" value="UniProtKB-SubCell"/>
</dbReference>
<feature type="transmembrane region" description="Helical" evidence="8">
    <location>
        <begin position="21"/>
        <end position="48"/>
    </location>
</feature>
<evidence type="ECO:0000256" key="8">
    <source>
        <dbReference type="SAM" id="Phobius"/>
    </source>
</evidence>
<dbReference type="PROSITE" id="PS00211">
    <property type="entry name" value="ABC_TRANSPORTER_1"/>
    <property type="match status" value="1"/>
</dbReference>
<evidence type="ECO:0000256" key="3">
    <source>
        <dbReference type="ARBA" id="ARBA00022692"/>
    </source>
</evidence>
<evidence type="ECO:0000256" key="7">
    <source>
        <dbReference type="ARBA" id="ARBA00023136"/>
    </source>
</evidence>
<evidence type="ECO:0000313" key="12">
    <source>
        <dbReference type="Proteomes" id="UP000242869"/>
    </source>
</evidence>
<dbReference type="Gene3D" id="3.40.50.300">
    <property type="entry name" value="P-loop containing nucleotide triphosphate hydrolases"/>
    <property type="match status" value="1"/>
</dbReference>
<keyword evidence="7 8" id="KW-0472">Membrane</keyword>
<dbReference type="SMART" id="SM00382">
    <property type="entry name" value="AAA"/>
    <property type="match status" value="1"/>
</dbReference>
<feature type="transmembrane region" description="Helical" evidence="8">
    <location>
        <begin position="74"/>
        <end position="97"/>
    </location>
</feature>
<feature type="domain" description="ABC transmembrane type-1" evidence="10">
    <location>
        <begin position="20"/>
        <end position="312"/>
    </location>
</feature>
<evidence type="ECO:0000256" key="2">
    <source>
        <dbReference type="ARBA" id="ARBA00022475"/>
    </source>
</evidence>
<dbReference type="SUPFAM" id="SSF90123">
    <property type="entry name" value="ABC transporter transmembrane region"/>
    <property type="match status" value="1"/>
</dbReference>
<evidence type="ECO:0000256" key="1">
    <source>
        <dbReference type="ARBA" id="ARBA00004651"/>
    </source>
</evidence>
<keyword evidence="6 8" id="KW-1133">Transmembrane helix</keyword>
<dbReference type="EMBL" id="FOVE01000006">
    <property type="protein sequence ID" value="SFN29814.1"/>
    <property type="molecule type" value="Genomic_DNA"/>
</dbReference>
<dbReference type="OrthoDB" id="8554730at2"/>
<dbReference type="PROSITE" id="PS50929">
    <property type="entry name" value="ABC_TM1F"/>
    <property type="match status" value="1"/>
</dbReference>
<protein>
    <submittedName>
        <fullName evidence="11">ABC-type multidrug transport system, ATPase and permease component</fullName>
    </submittedName>
</protein>
<feature type="transmembrane region" description="Helical" evidence="8">
    <location>
        <begin position="264"/>
        <end position="283"/>
    </location>
</feature>
<name>A0A1I4XVG5_9NEIS</name>
<dbReference type="GO" id="GO:0016887">
    <property type="term" value="F:ATP hydrolysis activity"/>
    <property type="evidence" value="ECO:0007669"/>
    <property type="project" value="InterPro"/>
</dbReference>
<feature type="transmembrane region" description="Helical" evidence="8">
    <location>
        <begin position="178"/>
        <end position="196"/>
    </location>
</feature>
<dbReference type="Pfam" id="PF00664">
    <property type="entry name" value="ABC_membrane"/>
    <property type="match status" value="1"/>
</dbReference>
<gene>
    <name evidence="11" type="ORF">SAMN05660284_01137</name>
</gene>
<keyword evidence="3 8" id="KW-0812">Transmembrane</keyword>
<evidence type="ECO:0000256" key="5">
    <source>
        <dbReference type="ARBA" id="ARBA00022840"/>
    </source>
</evidence>
<dbReference type="PROSITE" id="PS50893">
    <property type="entry name" value="ABC_TRANSPORTER_2"/>
    <property type="match status" value="1"/>
</dbReference>
<dbReference type="GO" id="GO:0034040">
    <property type="term" value="F:ATPase-coupled lipid transmembrane transporter activity"/>
    <property type="evidence" value="ECO:0007669"/>
    <property type="project" value="TreeGrafter"/>
</dbReference>
<dbReference type="PANTHER" id="PTHR24221:SF654">
    <property type="entry name" value="ATP-BINDING CASSETTE SUB-FAMILY B MEMBER 6"/>
    <property type="match status" value="1"/>
</dbReference>
<accession>A0A1I4XVG5</accession>
<dbReference type="Gene3D" id="1.20.1560.10">
    <property type="entry name" value="ABC transporter type 1, transmembrane domain"/>
    <property type="match status" value="1"/>
</dbReference>
<dbReference type="Pfam" id="PF00005">
    <property type="entry name" value="ABC_tran"/>
    <property type="match status" value="1"/>
</dbReference>
<evidence type="ECO:0000256" key="6">
    <source>
        <dbReference type="ARBA" id="ARBA00022989"/>
    </source>
</evidence>
<feature type="domain" description="ABC transporter" evidence="9">
    <location>
        <begin position="355"/>
        <end position="579"/>
    </location>
</feature>
<dbReference type="InterPro" id="IPR003593">
    <property type="entry name" value="AAA+_ATPase"/>
</dbReference>
<dbReference type="InterPro" id="IPR027417">
    <property type="entry name" value="P-loop_NTPase"/>
</dbReference>
<dbReference type="InterPro" id="IPR017871">
    <property type="entry name" value="ABC_transporter-like_CS"/>
</dbReference>
<dbReference type="RefSeq" id="WP_091192556.1">
    <property type="nucleotide sequence ID" value="NZ_FOVE01000006.1"/>
</dbReference>
<dbReference type="InterPro" id="IPR039421">
    <property type="entry name" value="Type_1_exporter"/>
</dbReference>
<sequence>MGLVHKLFSLLDSQQSRAAAALLLLMLIGMVLETFGVGLVVPILALIADPSAMARYPSVQKIMSVTGMAGQAQLVGACMLAMVAVYFVKAFFLAFLAMRQARFVFTLEAALSEKLYSGYLRLPYTFHMQRNSAQLIRNVTGEVGQFASAVMAANVLMSETLVLVGVACLLFAAEPVGAFLVMSALACASGGFYLAAKGRILNWGVARQYHEGQRLQRLQQGLGGIKDVKLYGREDEFSSEYAQHSFASARISEKQNVLNALPRLWLELLAVTGLAVLVFALLWQGKPMSALVPTLGLFAAAAFRLMPSVNRFLVGIQNLRYNLPVVNTLYAEFMLMRQTKDLPADIRPLAFRHGIRLENVFYMYPGSHEAVVVNANLYVPCGKTIGFVGESGSGKSTLIDLVLGLLRPNQGKVTVDEIDIQTNLRAWQNLIGYVPQSIYLTDDTLKRNIAFGVRDAAIDDQAVWRAIDAAQLRDFVESLPDGLETVVGERGVRLSGGQCQRIGIARALYHDPPVLVLDEASSALDTATEVAVMEAINALRGIKTLLIIAHRLSTLAGCDQIYRIEHGVIEKADTISITAP</sequence>
<dbReference type="SUPFAM" id="SSF52540">
    <property type="entry name" value="P-loop containing nucleoside triphosphate hydrolases"/>
    <property type="match status" value="1"/>
</dbReference>
<dbReference type="InterPro" id="IPR003439">
    <property type="entry name" value="ABC_transporter-like_ATP-bd"/>
</dbReference>